<dbReference type="EMBL" id="SMLA01000025">
    <property type="protein sequence ID" value="TDD87061.1"/>
    <property type="molecule type" value="Genomic_DNA"/>
</dbReference>
<dbReference type="SUPFAM" id="SSF51161">
    <property type="entry name" value="Trimeric LpxA-like enzymes"/>
    <property type="match status" value="1"/>
</dbReference>
<dbReference type="InterPro" id="IPR011004">
    <property type="entry name" value="Trimer_LpxA-like_sf"/>
</dbReference>
<sequence>MLRAAPAYLLQVGSDASIGHGAVCHGCTIEDGVLIGMGAVVMNGAIFDSRSTVATDAVVPSGMQVPPGNLVAGVPAKVLRKLTSDAVIANRENALIYIVLAAEHRAGRIPRADVGLGIDAAHRTSPHRAARQRKGMLMSGTDLTMTTSDGVRAVYDDEGEGRAFLQVRAYDGLRAHWDF</sequence>
<dbReference type="PANTHER" id="PTHR13061">
    <property type="entry name" value="DYNACTIN SUBUNIT P25"/>
    <property type="match status" value="1"/>
</dbReference>
<evidence type="ECO:0008006" key="3">
    <source>
        <dbReference type="Google" id="ProtNLM"/>
    </source>
</evidence>
<protein>
    <recommendedName>
        <fullName evidence="3">Carbonic anhydrase or acetyltransferase, isoleucine patch superfamily</fullName>
    </recommendedName>
</protein>
<evidence type="ECO:0000313" key="1">
    <source>
        <dbReference type="EMBL" id="TDD87061.1"/>
    </source>
</evidence>
<proteinExistence type="predicted"/>
<dbReference type="Gene3D" id="2.160.10.10">
    <property type="entry name" value="Hexapeptide repeat proteins"/>
    <property type="match status" value="1"/>
</dbReference>
<name>A0A4R5BK76_9PSEU</name>
<evidence type="ECO:0000313" key="2">
    <source>
        <dbReference type="Proteomes" id="UP000294723"/>
    </source>
</evidence>
<dbReference type="RefSeq" id="WP_132684185.1">
    <property type="nucleotide sequence ID" value="NZ_SMLA01000025.1"/>
</dbReference>
<gene>
    <name evidence="1" type="ORF">E1202_17250</name>
</gene>
<reference evidence="1 2" key="1">
    <citation type="submission" date="2019-03" db="EMBL/GenBank/DDBJ databases">
        <title>Draft genome sequences of novel Actinobacteria.</title>
        <authorList>
            <person name="Sahin N."/>
            <person name="Ay H."/>
            <person name="Saygin H."/>
        </authorList>
    </citation>
    <scope>NUCLEOTIDE SEQUENCE [LARGE SCALE GENOMIC DNA]</scope>
    <source>
        <strain evidence="1 2">5K548</strain>
    </source>
</reference>
<keyword evidence="2" id="KW-1185">Reference proteome</keyword>
<dbReference type="InterPro" id="IPR050484">
    <property type="entry name" value="Transf_Hexapept/Carb_Anhydrase"/>
</dbReference>
<dbReference type="Proteomes" id="UP000294723">
    <property type="component" value="Unassembled WGS sequence"/>
</dbReference>
<accession>A0A4R5BK76</accession>
<dbReference type="AlphaFoldDB" id="A0A4R5BK76"/>
<dbReference type="PANTHER" id="PTHR13061:SF29">
    <property type="entry name" value="GAMMA CARBONIC ANHYDRASE-LIKE 1, MITOCHONDRIAL-RELATED"/>
    <property type="match status" value="1"/>
</dbReference>
<comment type="caution">
    <text evidence="1">The sequence shown here is derived from an EMBL/GenBank/DDBJ whole genome shotgun (WGS) entry which is preliminary data.</text>
</comment>
<organism evidence="1 2">
    <name type="scientific">Saccharopolyspora karakumensis</name>
    <dbReference type="NCBI Taxonomy" id="2530386"/>
    <lineage>
        <taxon>Bacteria</taxon>
        <taxon>Bacillati</taxon>
        <taxon>Actinomycetota</taxon>
        <taxon>Actinomycetes</taxon>
        <taxon>Pseudonocardiales</taxon>
        <taxon>Pseudonocardiaceae</taxon>
        <taxon>Saccharopolyspora</taxon>
    </lineage>
</organism>